<dbReference type="RefSeq" id="XP_003881200.1">
    <property type="nucleotide sequence ID" value="XM_003881151.1"/>
</dbReference>
<dbReference type="GeneID" id="13440152"/>
<dbReference type="InterPro" id="IPR036412">
    <property type="entry name" value="HAD-like_sf"/>
</dbReference>
<dbReference type="NCBIfam" id="TIGR01452">
    <property type="entry name" value="PGP_euk"/>
    <property type="match status" value="1"/>
</dbReference>
<feature type="compositionally biased region" description="Polar residues" evidence="2">
    <location>
        <begin position="170"/>
        <end position="181"/>
    </location>
</feature>
<dbReference type="Pfam" id="PF13242">
    <property type="entry name" value="Hydrolase_like"/>
    <property type="match status" value="1"/>
</dbReference>
<reference evidence="3" key="2">
    <citation type="submission" date="2011-03" db="EMBL/GenBank/DDBJ databases">
        <title>Comparative genomics and transcriptomics of Neospora caninum and Toxoplasma gondii.</title>
        <authorList>
            <person name="Reid A.J."/>
            <person name="Sohal A."/>
            <person name="Harris D."/>
            <person name="Quail M."/>
            <person name="Sanders M."/>
            <person name="Berriman M."/>
            <person name="Wastling J.M."/>
            <person name="Pain A."/>
        </authorList>
    </citation>
    <scope>NUCLEOTIDE SEQUENCE</scope>
    <source>
        <strain evidence="3">Liverpool</strain>
    </source>
</reference>
<dbReference type="eggNOG" id="KOG2882">
    <property type="taxonomic scope" value="Eukaryota"/>
</dbReference>
<evidence type="ECO:0000313" key="3">
    <source>
        <dbReference type="EMBL" id="CBZ51167.1"/>
    </source>
</evidence>
<dbReference type="OMA" id="AKMPANG"/>
<evidence type="ECO:0000256" key="2">
    <source>
        <dbReference type="SAM" id="MobiDB-lite"/>
    </source>
</evidence>
<reference evidence="3" key="1">
    <citation type="submission" date="2011-02" db="EMBL/GenBank/DDBJ databases">
        <authorList>
            <person name="Aslett M."/>
        </authorList>
    </citation>
    <scope>NUCLEOTIDE SEQUENCE</scope>
    <source>
        <strain evidence="3">Liverpool</strain>
    </source>
</reference>
<feature type="region of interest" description="Disordered" evidence="2">
    <location>
        <begin position="141"/>
        <end position="181"/>
    </location>
</feature>
<dbReference type="InterPro" id="IPR006357">
    <property type="entry name" value="HAD-SF_hydro_IIA"/>
</dbReference>
<accession>F0VC33</accession>
<dbReference type="InterPro" id="IPR023214">
    <property type="entry name" value="HAD_sf"/>
</dbReference>
<dbReference type="NCBIfam" id="TIGR01460">
    <property type="entry name" value="HAD-SF-IIA"/>
    <property type="match status" value="1"/>
</dbReference>
<dbReference type="OrthoDB" id="413953at2759"/>
<proteinExistence type="predicted"/>
<gene>
    <name evidence="4" type="ORF">BN1204_042340</name>
    <name evidence="3" type="ORF">NCLIV_042340</name>
</gene>
<dbReference type="GO" id="GO:0016791">
    <property type="term" value="F:phosphatase activity"/>
    <property type="evidence" value="ECO:0007669"/>
    <property type="project" value="InterPro"/>
</dbReference>
<keyword evidence="1" id="KW-0378">Hydrolase</keyword>
<dbReference type="Proteomes" id="UP000007494">
    <property type="component" value="Chromosome IX"/>
</dbReference>
<reference evidence="4" key="4">
    <citation type="journal article" date="2015" name="PLoS ONE">
        <title>Comprehensive Evaluation of Toxoplasma gondii VEG and Neospora caninum LIV Genomes with Tachyzoite Stage Transcriptome and Proteome Defines Novel Transcript Features.</title>
        <authorList>
            <person name="Ramaprasad A."/>
            <person name="Mourier T."/>
            <person name="Naeem R."/>
            <person name="Malas T.B."/>
            <person name="Moussa E."/>
            <person name="Panigrahi A."/>
            <person name="Vermont S.J."/>
            <person name="Otto T.D."/>
            <person name="Wastling J."/>
            <person name="Pain A."/>
        </authorList>
    </citation>
    <scope>NUCLEOTIDE SEQUENCE</scope>
    <source>
        <strain evidence="4">Liverpool</strain>
    </source>
</reference>
<protein>
    <submittedName>
        <fullName evidence="4">4-nitrophenylphosphatase, putative</fullName>
    </submittedName>
    <submittedName>
        <fullName evidence="3">Putative 4-nitrophenylphosphatase</fullName>
    </submittedName>
</protein>
<dbReference type="Pfam" id="PF13344">
    <property type="entry name" value="Hydrolase_6"/>
    <property type="match status" value="1"/>
</dbReference>
<dbReference type="InParanoid" id="F0VC33"/>
<feature type="compositionally biased region" description="Polar residues" evidence="2">
    <location>
        <begin position="144"/>
        <end position="156"/>
    </location>
</feature>
<evidence type="ECO:0000313" key="4">
    <source>
        <dbReference type="EMBL" id="CEL68478.1"/>
    </source>
</evidence>
<sequence>MSAAVKDPACGVAAARSLGSILSHDETASGPGSGSASRPLHSSAGPDTPQCQSRSKAGCLALTQRGAIPGSSACEVSTAYGERNRDARSGLCRECATRVADGCCARCGRECVAEACGGATPSAKRARTELFLAEKGAARASVDPCSTNGASSSPSRLSAKALVASPAKSGDSSVPQDSSTPARVFPSWWLQQREHLLDQQRRLASSLPSIHPAAFVDQQQDSLDALTRHGYRVIAGSASDPLADFVDRYDTFLFDVDGVLVMGGQQFAGAPSALQALRQKGKRVIFFTNGASKSRRTCVALLRKAGFEAREEEMICTSYAAAQYMRLTHPHVEKVMVIGEKGLQEEFEAAGMAAVTADAHALAPGSAAPSPLAISSERDFLNMAQALDPSVGAVVVGWDRQLSYAKLCLASLYLQRDNGALPFIAANRDAYDVIGGAKMPANGAAVAALELCSSRQAVCVGKPSPWLVQFLFNKFNLDPRRTIVCGDRLDTDIAFGKCAGIDTCLVLTGCTTVEDLVGMPANHASAPTVVLPHVGVLQTLKYADPERDRVDVTTAESGGN</sequence>
<dbReference type="VEuPathDB" id="ToxoDB:NCLIV_042340"/>
<dbReference type="GO" id="GO:0005737">
    <property type="term" value="C:cytoplasm"/>
    <property type="evidence" value="ECO:0007669"/>
    <property type="project" value="TreeGrafter"/>
</dbReference>
<dbReference type="PANTHER" id="PTHR19288">
    <property type="entry name" value="4-NITROPHENYLPHOSPHATASE-RELATED"/>
    <property type="match status" value="1"/>
</dbReference>
<feature type="region of interest" description="Disordered" evidence="2">
    <location>
        <begin position="23"/>
        <end position="51"/>
    </location>
</feature>
<feature type="compositionally biased region" description="Low complexity" evidence="2">
    <location>
        <begin position="28"/>
        <end position="37"/>
    </location>
</feature>
<organism evidence="3 5">
    <name type="scientific">Neospora caninum (strain Liverpool)</name>
    <dbReference type="NCBI Taxonomy" id="572307"/>
    <lineage>
        <taxon>Eukaryota</taxon>
        <taxon>Sar</taxon>
        <taxon>Alveolata</taxon>
        <taxon>Apicomplexa</taxon>
        <taxon>Conoidasida</taxon>
        <taxon>Coccidia</taxon>
        <taxon>Eucoccidiorida</taxon>
        <taxon>Eimeriorina</taxon>
        <taxon>Sarcocystidae</taxon>
        <taxon>Neospora</taxon>
    </lineage>
</organism>
<keyword evidence="5" id="KW-1185">Reference proteome</keyword>
<reference evidence="5" key="3">
    <citation type="journal article" date="2012" name="PLoS Pathog.">
        <title>Comparative genomics of the apicomplexan parasites Toxoplasma gondii and Neospora caninum: Coccidia differing in host range and transmission strategy.</title>
        <authorList>
            <person name="Reid A.J."/>
            <person name="Vermont S.J."/>
            <person name="Cotton J.A."/>
            <person name="Harris D."/>
            <person name="Hill-Cawthorne G.A."/>
            <person name="Konen-Waisman S."/>
            <person name="Latham S.M."/>
            <person name="Mourier T."/>
            <person name="Norton R."/>
            <person name="Quail M.A."/>
            <person name="Sanders M."/>
            <person name="Shanmugam D."/>
            <person name="Sohal A."/>
            <person name="Wasmuth J.D."/>
            <person name="Brunk B."/>
            <person name="Grigg M.E."/>
            <person name="Howard J.C."/>
            <person name="Parkinson J."/>
            <person name="Roos D.S."/>
            <person name="Trees A.J."/>
            <person name="Berriman M."/>
            <person name="Pain A."/>
            <person name="Wastling J.M."/>
        </authorList>
    </citation>
    <scope>NUCLEOTIDE SEQUENCE [LARGE SCALE GENOMIC DNA]</scope>
    <source>
        <strain evidence="5">Liverpool</strain>
    </source>
</reference>
<dbReference type="PANTHER" id="PTHR19288:SF46">
    <property type="entry name" value="HALOACID DEHALOGENASE-LIKE HYDROLASE DOMAIN-CONTAINING PROTEIN 2"/>
    <property type="match status" value="1"/>
</dbReference>
<evidence type="ECO:0000256" key="1">
    <source>
        <dbReference type="ARBA" id="ARBA00022801"/>
    </source>
</evidence>
<name>F0VC33_NEOCL</name>
<evidence type="ECO:0000313" key="5">
    <source>
        <dbReference type="Proteomes" id="UP000007494"/>
    </source>
</evidence>
<dbReference type="EMBL" id="LN714484">
    <property type="protein sequence ID" value="CEL68478.1"/>
    <property type="molecule type" value="Genomic_DNA"/>
</dbReference>
<dbReference type="SUPFAM" id="SSF56784">
    <property type="entry name" value="HAD-like"/>
    <property type="match status" value="1"/>
</dbReference>
<dbReference type="Gene3D" id="3.40.50.1000">
    <property type="entry name" value="HAD superfamily/HAD-like"/>
    <property type="match status" value="2"/>
</dbReference>
<dbReference type="EMBL" id="FR823385">
    <property type="protein sequence ID" value="CBZ51167.1"/>
    <property type="molecule type" value="Genomic_DNA"/>
</dbReference>
<dbReference type="InterPro" id="IPR006349">
    <property type="entry name" value="PGP_euk"/>
</dbReference>
<dbReference type="AlphaFoldDB" id="F0VC33"/>